<evidence type="ECO:0000313" key="4">
    <source>
        <dbReference type="Proteomes" id="UP001085076"/>
    </source>
</evidence>
<accession>A0A9D5D888</accession>
<protein>
    <submittedName>
        <fullName evidence="3">Uncharacterized protein</fullName>
    </submittedName>
</protein>
<sequence>MPKRKKSRKSISPSANPNPNPSAMIQDPQEEPPSLPPIGEEEAEGEDEDRNPTAGPEAPVEEISPASPAPGPVPDAVVVPDVPVPNPPPTSRKPPAGGKRRKPLPGGKKRLAEIEEKLSLLSSNFRPIPFSPPAKVPDFSKHERLFRALGLWDFAHLDLDRDIRSDLLIPLIAGYDPPNRRSFVSKVRVSVSRADLARALGLPVKKDKAELDPEVLSGEEPATTVLDFISSWMLFQDEDNPAWILPKEVVAATQMVKEGQAHKVDWAGLMWVLVEKELLEAPKSGKCYYASHLQCLMRHQKPGLFDEVELEPEPEVEVEPEPEPEPEPEQEPSLETTPAEADDDDVGDGGIVRMRSLDEFQDTGMESQGPGLSLGLGATDGDGMDGVGSFKREEEQEQQCQWIQEEKGSGLEHCLQPCNLSVERNMECENVIKDGGDGLVRDEDRYDNELTEKFSSLERLASTDLLQAMETVNISYSPQRHHLDQSSGDFLAMRTDSDKNMTLGHDPGSSLMFGSGCKRGIADIADGDADEDDGLHVFPQGNQRKRMCSTEPWVHAQSPYDTCMEQVHCWMGKAKMLFADKEQSEKNAHLELQYLNAVIQQKDQLIESLEKNRLEEQQKRHLERCRFEHELNLMAHLLVGYKKALKEKSAAFTEFRKQVSRDDEALYKDVPGSGGLVLSSRELDRQRFEKEEEMRRLAAEMINDFQREWLAKFNEYADWVMKSAPKLVWLADEVKLLKERFAESKGLSN</sequence>
<feature type="coiled-coil region" evidence="1">
    <location>
        <begin position="592"/>
        <end position="619"/>
    </location>
</feature>
<dbReference type="OrthoDB" id="1935530at2759"/>
<feature type="compositionally biased region" description="Basic residues" evidence="2">
    <location>
        <begin position="98"/>
        <end position="108"/>
    </location>
</feature>
<feature type="compositionally biased region" description="Acidic residues" evidence="2">
    <location>
        <begin position="39"/>
        <end position="49"/>
    </location>
</feature>
<dbReference type="AlphaFoldDB" id="A0A9D5D888"/>
<reference evidence="3" key="2">
    <citation type="journal article" date="2022" name="Hortic Res">
        <title>The genome of Dioscorea zingiberensis sheds light on the biosynthesis, origin and evolution of the medicinally important diosgenin saponins.</title>
        <authorList>
            <person name="Li Y."/>
            <person name="Tan C."/>
            <person name="Li Z."/>
            <person name="Guo J."/>
            <person name="Li S."/>
            <person name="Chen X."/>
            <person name="Wang C."/>
            <person name="Dai X."/>
            <person name="Yang H."/>
            <person name="Song W."/>
            <person name="Hou L."/>
            <person name="Xu J."/>
            <person name="Tong Z."/>
            <person name="Xu A."/>
            <person name="Yuan X."/>
            <person name="Wang W."/>
            <person name="Yang Q."/>
            <person name="Chen L."/>
            <person name="Sun Z."/>
            <person name="Wang K."/>
            <person name="Pan B."/>
            <person name="Chen J."/>
            <person name="Bao Y."/>
            <person name="Liu F."/>
            <person name="Qi X."/>
            <person name="Gang D.R."/>
            <person name="Wen J."/>
            <person name="Li J."/>
        </authorList>
    </citation>
    <scope>NUCLEOTIDE SEQUENCE</scope>
    <source>
        <strain evidence="3">Dzin_1.0</strain>
    </source>
</reference>
<feature type="region of interest" description="Disordered" evidence="2">
    <location>
        <begin position="1"/>
        <end position="108"/>
    </location>
</feature>
<feature type="compositionally biased region" description="Pro residues" evidence="2">
    <location>
        <begin position="82"/>
        <end position="92"/>
    </location>
</feature>
<feature type="compositionally biased region" description="Low complexity" evidence="2">
    <location>
        <begin position="10"/>
        <end position="23"/>
    </location>
</feature>
<keyword evidence="4" id="KW-1185">Reference proteome</keyword>
<dbReference type="EMBL" id="JAGGNH010000001">
    <property type="protein sequence ID" value="KAJ0986003.1"/>
    <property type="molecule type" value="Genomic_DNA"/>
</dbReference>
<dbReference type="Proteomes" id="UP001085076">
    <property type="component" value="Miscellaneous, Linkage group lg01"/>
</dbReference>
<dbReference type="PANTHER" id="PTHR35120:SF2">
    <property type="entry name" value="AMINOTRANSFERASE-LIKE PLANT MOBILE DOMAIN-CONTAINING PROTEIN"/>
    <property type="match status" value="1"/>
</dbReference>
<dbReference type="PANTHER" id="PTHR35120">
    <property type="entry name" value="HISTONE ACETYLTRANSFERASE KAT6B-LIKE"/>
    <property type="match status" value="1"/>
</dbReference>
<comment type="caution">
    <text evidence="3">The sequence shown here is derived from an EMBL/GenBank/DDBJ whole genome shotgun (WGS) entry which is preliminary data.</text>
</comment>
<evidence type="ECO:0000256" key="1">
    <source>
        <dbReference type="SAM" id="Coils"/>
    </source>
</evidence>
<gene>
    <name evidence="3" type="ORF">J5N97_004359</name>
</gene>
<feature type="region of interest" description="Disordered" evidence="2">
    <location>
        <begin position="308"/>
        <end position="349"/>
    </location>
</feature>
<evidence type="ECO:0000256" key="2">
    <source>
        <dbReference type="SAM" id="MobiDB-lite"/>
    </source>
</evidence>
<evidence type="ECO:0000313" key="3">
    <source>
        <dbReference type="EMBL" id="KAJ0986003.1"/>
    </source>
</evidence>
<name>A0A9D5D888_9LILI</name>
<keyword evidence="1" id="KW-0175">Coiled coil</keyword>
<feature type="compositionally biased region" description="Acidic residues" evidence="2">
    <location>
        <begin position="308"/>
        <end position="332"/>
    </location>
</feature>
<organism evidence="3 4">
    <name type="scientific">Dioscorea zingiberensis</name>
    <dbReference type="NCBI Taxonomy" id="325984"/>
    <lineage>
        <taxon>Eukaryota</taxon>
        <taxon>Viridiplantae</taxon>
        <taxon>Streptophyta</taxon>
        <taxon>Embryophyta</taxon>
        <taxon>Tracheophyta</taxon>
        <taxon>Spermatophyta</taxon>
        <taxon>Magnoliopsida</taxon>
        <taxon>Liliopsida</taxon>
        <taxon>Dioscoreales</taxon>
        <taxon>Dioscoreaceae</taxon>
        <taxon>Dioscorea</taxon>
    </lineage>
</organism>
<reference evidence="3" key="1">
    <citation type="submission" date="2021-03" db="EMBL/GenBank/DDBJ databases">
        <authorList>
            <person name="Li Z."/>
            <person name="Yang C."/>
        </authorList>
    </citation>
    <scope>NUCLEOTIDE SEQUENCE</scope>
    <source>
        <strain evidence="3">Dzin_1.0</strain>
        <tissue evidence="3">Leaf</tissue>
    </source>
</reference>
<proteinExistence type="predicted"/>